<protein>
    <recommendedName>
        <fullName evidence="5">HTH lysR-type domain-containing protein</fullName>
    </recommendedName>
</protein>
<dbReference type="AlphaFoldDB" id="K0JRH5"/>
<evidence type="ECO:0000259" key="5">
    <source>
        <dbReference type="PROSITE" id="PS50931"/>
    </source>
</evidence>
<dbReference type="InterPro" id="IPR000847">
    <property type="entry name" value="LysR_HTH_N"/>
</dbReference>
<dbReference type="EMBL" id="HE804045">
    <property type="protein sequence ID" value="CCH27957.1"/>
    <property type="molecule type" value="Genomic_DNA"/>
</dbReference>
<dbReference type="Pfam" id="PF03466">
    <property type="entry name" value="LysR_substrate"/>
    <property type="match status" value="1"/>
</dbReference>
<dbReference type="Proteomes" id="UP000006281">
    <property type="component" value="Chromosome"/>
</dbReference>
<dbReference type="Gene3D" id="1.10.10.10">
    <property type="entry name" value="Winged helix-like DNA-binding domain superfamily/Winged helix DNA-binding domain"/>
    <property type="match status" value="1"/>
</dbReference>
<proteinExistence type="inferred from homology"/>
<keyword evidence="4" id="KW-0804">Transcription</keyword>
<keyword evidence="2" id="KW-0805">Transcription regulation</keyword>
<dbReference type="PROSITE" id="PS50931">
    <property type="entry name" value="HTH_LYSR"/>
    <property type="match status" value="1"/>
</dbReference>
<accession>K0JRH5</accession>
<dbReference type="PANTHER" id="PTHR30346:SF30">
    <property type="entry name" value="SMALL NEUTRAL PROTEASE REGULATORY PROTEIN"/>
    <property type="match status" value="1"/>
</dbReference>
<organism evidence="6 7">
    <name type="scientific">Saccharothrix espanaensis (strain ATCC 51144 / DSM 44229 / JCM 9112 / NBRC 15066 / NRRL 15764)</name>
    <dbReference type="NCBI Taxonomy" id="1179773"/>
    <lineage>
        <taxon>Bacteria</taxon>
        <taxon>Bacillati</taxon>
        <taxon>Actinomycetota</taxon>
        <taxon>Actinomycetes</taxon>
        <taxon>Pseudonocardiales</taxon>
        <taxon>Pseudonocardiaceae</taxon>
        <taxon>Saccharothrix</taxon>
    </lineage>
</organism>
<dbReference type="Pfam" id="PF00126">
    <property type="entry name" value="HTH_1"/>
    <property type="match status" value="1"/>
</dbReference>
<evidence type="ECO:0000256" key="4">
    <source>
        <dbReference type="ARBA" id="ARBA00023163"/>
    </source>
</evidence>
<dbReference type="GO" id="GO:0032993">
    <property type="term" value="C:protein-DNA complex"/>
    <property type="evidence" value="ECO:0007669"/>
    <property type="project" value="TreeGrafter"/>
</dbReference>
<dbReference type="eggNOG" id="COG0583">
    <property type="taxonomic scope" value="Bacteria"/>
</dbReference>
<dbReference type="HOGENOM" id="CLU_039613_6_4_11"/>
<comment type="similarity">
    <text evidence="1">Belongs to the LysR transcriptional regulatory family.</text>
</comment>
<evidence type="ECO:0000313" key="7">
    <source>
        <dbReference type="Proteomes" id="UP000006281"/>
    </source>
</evidence>
<dbReference type="STRING" id="1179773.BN6_06280"/>
<name>K0JRH5_SACES</name>
<dbReference type="PATRIC" id="fig|1179773.3.peg.633"/>
<reference evidence="6 7" key="1">
    <citation type="journal article" date="2012" name="BMC Genomics">
        <title>Complete genome sequence of Saccharothrix espanaensis DSM 44229T and comparison to the other completely sequenced Pseudonocardiaceae.</title>
        <authorList>
            <person name="Strobel T."/>
            <person name="Al-Dilaimi A."/>
            <person name="Blom J."/>
            <person name="Gessner A."/>
            <person name="Kalinowski J."/>
            <person name="Luzhetska M."/>
            <person name="Puhler A."/>
            <person name="Szczepanowski R."/>
            <person name="Bechthold A."/>
            <person name="Ruckert C."/>
        </authorList>
    </citation>
    <scope>NUCLEOTIDE SEQUENCE [LARGE SCALE GENOMIC DNA]</scope>
    <source>
        <strain evidence="7">ATCC 51144 / DSM 44229 / JCM 9112 / NBRC 15066 / NRRL 15764</strain>
    </source>
</reference>
<dbReference type="InterPro" id="IPR036390">
    <property type="entry name" value="WH_DNA-bd_sf"/>
</dbReference>
<evidence type="ECO:0000256" key="3">
    <source>
        <dbReference type="ARBA" id="ARBA00023125"/>
    </source>
</evidence>
<dbReference type="PANTHER" id="PTHR30346">
    <property type="entry name" value="TRANSCRIPTIONAL DUAL REGULATOR HCAR-RELATED"/>
    <property type="match status" value="1"/>
</dbReference>
<dbReference type="OrthoDB" id="4131546at2"/>
<dbReference type="GO" id="GO:0003677">
    <property type="term" value="F:DNA binding"/>
    <property type="evidence" value="ECO:0007669"/>
    <property type="project" value="UniProtKB-KW"/>
</dbReference>
<dbReference type="Gene3D" id="3.40.190.10">
    <property type="entry name" value="Periplasmic binding protein-like II"/>
    <property type="match status" value="2"/>
</dbReference>
<evidence type="ECO:0000313" key="6">
    <source>
        <dbReference type="EMBL" id="CCH27957.1"/>
    </source>
</evidence>
<dbReference type="BioCyc" id="SESP1179773:BN6_RS03095-MONOMER"/>
<dbReference type="GO" id="GO:0003700">
    <property type="term" value="F:DNA-binding transcription factor activity"/>
    <property type="evidence" value="ECO:0007669"/>
    <property type="project" value="InterPro"/>
</dbReference>
<dbReference type="SUPFAM" id="SSF53850">
    <property type="entry name" value="Periplasmic binding protein-like II"/>
    <property type="match status" value="1"/>
</dbReference>
<gene>
    <name evidence="6" type="ordered locus">BN6_06280</name>
</gene>
<dbReference type="KEGG" id="sesp:BN6_06280"/>
<dbReference type="RefSeq" id="WP_015098071.1">
    <property type="nucleotide sequence ID" value="NC_019673.1"/>
</dbReference>
<dbReference type="InterPro" id="IPR005119">
    <property type="entry name" value="LysR_subst-bd"/>
</dbReference>
<dbReference type="SUPFAM" id="SSF46785">
    <property type="entry name" value="Winged helix' DNA-binding domain"/>
    <property type="match status" value="1"/>
</dbReference>
<keyword evidence="7" id="KW-1185">Reference proteome</keyword>
<evidence type="ECO:0000256" key="1">
    <source>
        <dbReference type="ARBA" id="ARBA00009437"/>
    </source>
</evidence>
<sequence>MELEFRHLRVVRAIADAGTLTGAAAELRMTQPSVTEALRRAERIVGGPLFRRGARGATPTPLGEVVAAHARTVLEALDRFEVAVGRTSPGAARFGCTPSMLLASLSVLVPRVLGVEASVRTELDGVAHLELLADNRIEGALVAEFPGGEYPVPAGVHRAAVAVEPMFVALADRHPLARRTEIDLADLAGETWGAASTARDHFGDHLTEVCLRAGFTPDIRIMDATEALQAAELGRAVLPVMPGSRSRSGVAVVPLAGAPLWMATTLFWRTGGVLRPADVDRLWTGLVEAQHQVVQRPPVYRAWLHRHPEWTTTPARPVPRHDPCSR</sequence>
<dbReference type="InterPro" id="IPR036388">
    <property type="entry name" value="WH-like_DNA-bd_sf"/>
</dbReference>
<feature type="domain" description="HTH lysR-type" evidence="5">
    <location>
        <begin position="3"/>
        <end position="60"/>
    </location>
</feature>
<keyword evidence="3" id="KW-0238">DNA-binding</keyword>
<evidence type="ECO:0000256" key="2">
    <source>
        <dbReference type="ARBA" id="ARBA00023015"/>
    </source>
</evidence>